<dbReference type="Pfam" id="PF02661">
    <property type="entry name" value="Fic"/>
    <property type="match status" value="1"/>
</dbReference>
<feature type="active site" evidence="1">
    <location>
        <position position="227"/>
    </location>
</feature>
<dbReference type="SUPFAM" id="SSF140931">
    <property type="entry name" value="Fic-like"/>
    <property type="match status" value="1"/>
</dbReference>
<dbReference type="EMBL" id="QTSU01000002">
    <property type="protein sequence ID" value="RDZ27329.1"/>
    <property type="molecule type" value="Genomic_DNA"/>
</dbReference>
<gene>
    <name evidence="4" type="ORF">DX914_13910</name>
</gene>
<reference evidence="4 5" key="1">
    <citation type="submission" date="2018-08" db="EMBL/GenBank/DDBJ databases">
        <title>Lysobacter sp. zong2l5, whole genome shotgun sequence.</title>
        <authorList>
            <person name="Zhang X."/>
            <person name="Feng G."/>
            <person name="Zhu H."/>
        </authorList>
    </citation>
    <scope>NUCLEOTIDE SEQUENCE [LARGE SCALE GENOMIC DNA]</scope>
    <source>
        <strain evidence="5">zong2l5</strain>
    </source>
</reference>
<dbReference type="InterPro" id="IPR036597">
    <property type="entry name" value="Fido-like_dom_sf"/>
</dbReference>
<evidence type="ECO:0000313" key="4">
    <source>
        <dbReference type="EMBL" id="RDZ27329.1"/>
    </source>
</evidence>
<evidence type="ECO:0000256" key="2">
    <source>
        <dbReference type="PIRSR" id="PIRSR640198-2"/>
    </source>
</evidence>
<proteinExistence type="predicted"/>
<dbReference type="AlphaFoldDB" id="A0A371K086"/>
<feature type="binding site" evidence="2">
    <location>
        <begin position="231"/>
        <end position="238"/>
    </location>
    <ligand>
        <name>ATP</name>
        <dbReference type="ChEBI" id="CHEBI:30616"/>
    </ligand>
</feature>
<dbReference type="GO" id="GO:0005524">
    <property type="term" value="F:ATP binding"/>
    <property type="evidence" value="ECO:0007669"/>
    <property type="project" value="UniProtKB-KW"/>
</dbReference>
<evidence type="ECO:0000313" key="5">
    <source>
        <dbReference type="Proteomes" id="UP000264492"/>
    </source>
</evidence>
<dbReference type="Gene3D" id="1.10.3290.10">
    <property type="entry name" value="Fido-like domain"/>
    <property type="match status" value="1"/>
</dbReference>
<sequence>MRLDQIAPALRGYLVPLADKPSVRAMVAPPVPRQMPSGGERVHRGFTQATLALGRLEGAVPHWQNPDLLTRTLARREAVQSSQIEGTRTDLDQLLTYEVTRSAEGKPADVGVTLRYVEALQHGMACVRAGGRAALTLQLLNELHGILMREDERTGLVVADYRDRQAWIGQGRIEDAAFVPAPPECIPACMQDLEQGMLQYRALPEEQTELSIVAQLAIAHAQFETIHPYEDGNGRVGRLIMPLILAAERHPPLYLSGTLLRNRRGYYDALNSVQIQGNWAPWFSMVCDAVVEAADESIKIAQDLSLLVEEWGERTQEFRRDSVARRLPQLLVGQPVVSVKDVARLLEVSDRAALTGVDQLVAKGILTPRDERKWGRTFHARELVDRLNQAPR</sequence>
<accession>A0A371K086</accession>
<evidence type="ECO:0000256" key="1">
    <source>
        <dbReference type="PIRSR" id="PIRSR640198-1"/>
    </source>
</evidence>
<dbReference type="InterPro" id="IPR003812">
    <property type="entry name" value="Fido"/>
</dbReference>
<dbReference type="InterPro" id="IPR040198">
    <property type="entry name" value="Fido_containing"/>
</dbReference>
<dbReference type="Proteomes" id="UP000264492">
    <property type="component" value="Unassembled WGS sequence"/>
</dbReference>
<name>A0A371K086_9GAMM</name>
<dbReference type="Pfam" id="PF13784">
    <property type="entry name" value="Fic_N"/>
    <property type="match status" value="1"/>
</dbReference>
<dbReference type="PANTHER" id="PTHR13504">
    <property type="entry name" value="FIDO DOMAIN-CONTAINING PROTEIN DDB_G0283145"/>
    <property type="match status" value="1"/>
</dbReference>
<keyword evidence="2" id="KW-0067">ATP-binding</keyword>
<keyword evidence="5" id="KW-1185">Reference proteome</keyword>
<dbReference type="RefSeq" id="WP_115859705.1">
    <property type="nucleotide sequence ID" value="NZ_QTSU01000002.1"/>
</dbReference>
<feature type="binding site" evidence="2">
    <location>
        <begin position="266"/>
        <end position="267"/>
    </location>
    <ligand>
        <name>ATP</name>
        <dbReference type="ChEBI" id="CHEBI:30616"/>
    </ligand>
</feature>
<dbReference type="InterPro" id="IPR025758">
    <property type="entry name" value="Fic/DOC_N"/>
</dbReference>
<dbReference type="PANTHER" id="PTHR13504:SF38">
    <property type="entry name" value="FIDO DOMAIN-CONTAINING PROTEIN"/>
    <property type="match status" value="1"/>
</dbReference>
<dbReference type="PROSITE" id="PS51459">
    <property type="entry name" value="FIDO"/>
    <property type="match status" value="1"/>
</dbReference>
<feature type="domain" description="Fido" evidence="3">
    <location>
        <begin position="135"/>
        <end position="288"/>
    </location>
</feature>
<keyword evidence="2" id="KW-0547">Nucleotide-binding</keyword>
<dbReference type="OrthoDB" id="9807853at2"/>
<evidence type="ECO:0000259" key="3">
    <source>
        <dbReference type="PROSITE" id="PS51459"/>
    </source>
</evidence>
<protein>
    <submittedName>
        <fullName evidence="4">Fic family protein</fullName>
    </submittedName>
</protein>
<comment type="caution">
    <text evidence="4">The sequence shown here is derived from an EMBL/GenBank/DDBJ whole genome shotgun (WGS) entry which is preliminary data.</text>
</comment>
<organism evidence="4 5">
    <name type="scientific">Lysobacter silvisoli</name>
    <dbReference type="NCBI Taxonomy" id="2293254"/>
    <lineage>
        <taxon>Bacteria</taxon>
        <taxon>Pseudomonadati</taxon>
        <taxon>Pseudomonadota</taxon>
        <taxon>Gammaproteobacteria</taxon>
        <taxon>Lysobacterales</taxon>
        <taxon>Lysobacteraceae</taxon>
        <taxon>Lysobacter</taxon>
    </lineage>
</organism>